<feature type="transmembrane region" description="Helical" evidence="1">
    <location>
        <begin position="107"/>
        <end position="127"/>
    </location>
</feature>
<organism evidence="2 3">
    <name type="scientific">Thermoleptolyngbya sichuanensis A183</name>
    <dbReference type="NCBI Taxonomy" id="2737172"/>
    <lineage>
        <taxon>Bacteria</taxon>
        <taxon>Bacillati</taxon>
        <taxon>Cyanobacteriota</taxon>
        <taxon>Cyanophyceae</taxon>
        <taxon>Oculatellales</taxon>
        <taxon>Oculatellaceae</taxon>
        <taxon>Thermoleptolyngbya</taxon>
        <taxon>Thermoleptolyngbya sichuanensis</taxon>
    </lineage>
</organism>
<dbReference type="InterPro" id="IPR021468">
    <property type="entry name" value="DUF3120"/>
</dbReference>
<dbReference type="EMBL" id="CP053661">
    <property type="protein sequence ID" value="QKD84939.1"/>
    <property type="molecule type" value="Genomic_DNA"/>
</dbReference>
<dbReference type="KEGG" id="theu:HPC62_12975"/>
<reference evidence="2 3" key="1">
    <citation type="submission" date="2020-05" db="EMBL/GenBank/DDBJ databases">
        <title>Complete genome sequence of of a novel Thermoleptolyngbya strain isolated from hot springs of Ganzi, Sichuan China.</title>
        <authorList>
            <person name="Tang J."/>
            <person name="Daroch M."/>
            <person name="Li L."/>
            <person name="Waleron K."/>
            <person name="Waleron M."/>
            <person name="Waleron M."/>
        </authorList>
    </citation>
    <scope>NUCLEOTIDE SEQUENCE [LARGE SCALE GENOMIC DNA]</scope>
    <source>
        <strain evidence="2 3">PKUAC-SCTA183</strain>
    </source>
</reference>
<dbReference type="AlphaFoldDB" id="A0A6M8BCA9"/>
<sequence length="236" mass="26044">MPSGLPAALPSDLAAESQVAERQADYTTHLAVFSASVFLVSVPVFFQAPLVQLFPWLSLGMTLLWVGLGLSLLRQPTTKLWGDLLIGFAWTWLAGSIYWGWLRWEPFYHLPVEALGLPFILPGLHRAKHKIGRWFYLGSLLGTAITDLYFYLVDLVPYWRQLMQSDASAAGTILQAALHQMYTPWGGGFALLLVGLLVMLGFAPLRLRSLHGWSFGGAILSTLLVDGLFWLAATAA</sequence>
<evidence type="ECO:0000313" key="2">
    <source>
        <dbReference type="EMBL" id="QKD84939.1"/>
    </source>
</evidence>
<dbReference type="Pfam" id="PF11318">
    <property type="entry name" value="DUF3120"/>
    <property type="match status" value="1"/>
</dbReference>
<feature type="transmembrane region" description="Helical" evidence="1">
    <location>
        <begin position="185"/>
        <end position="205"/>
    </location>
</feature>
<keyword evidence="3" id="KW-1185">Reference proteome</keyword>
<proteinExistence type="predicted"/>
<evidence type="ECO:0000313" key="3">
    <source>
        <dbReference type="Proteomes" id="UP000505210"/>
    </source>
</evidence>
<evidence type="ECO:0000256" key="1">
    <source>
        <dbReference type="SAM" id="Phobius"/>
    </source>
</evidence>
<feature type="transmembrane region" description="Helical" evidence="1">
    <location>
        <begin position="212"/>
        <end position="233"/>
    </location>
</feature>
<keyword evidence="1" id="KW-0812">Transmembrane</keyword>
<keyword evidence="1" id="KW-1133">Transmembrane helix</keyword>
<name>A0A6M8BCA9_9CYAN</name>
<feature type="transmembrane region" description="Helical" evidence="1">
    <location>
        <begin position="134"/>
        <end position="153"/>
    </location>
</feature>
<accession>A0A6M8BCA9</accession>
<feature type="transmembrane region" description="Helical" evidence="1">
    <location>
        <begin position="80"/>
        <end position="101"/>
    </location>
</feature>
<dbReference type="Proteomes" id="UP000505210">
    <property type="component" value="Chromosome"/>
</dbReference>
<keyword evidence="1" id="KW-0472">Membrane</keyword>
<protein>
    <submittedName>
        <fullName evidence="2">DUF3120 domain-containing protein</fullName>
    </submittedName>
</protein>
<gene>
    <name evidence="2" type="ORF">HPC62_12975</name>
</gene>
<feature type="transmembrane region" description="Helical" evidence="1">
    <location>
        <begin position="54"/>
        <end position="73"/>
    </location>
</feature>